<evidence type="ECO:0000259" key="7">
    <source>
        <dbReference type="Pfam" id="PF02931"/>
    </source>
</evidence>
<keyword evidence="2 5" id="KW-0812">Transmembrane</keyword>
<dbReference type="InterPro" id="IPR036719">
    <property type="entry name" value="Neuro-gated_channel_TM_sf"/>
</dbReference>
<evidence type="ECO:0000256" key="4">
    <source>
        <dbReference type="ARBA" id="ARBA00023136"/>
    </source>
</evidence>
<dbReference type="Gene3D" id="1.20.58.390">
    <property type="entry name" value="Neurotransmitter-gated ion-channel transmembrane domain"/>
    <property type="match status" value="2"/>
</dbReference>
<dbReference type="EMBL" id="JAODUO010000146">
    <property type="protein sequence ID" value="KAK2188049.1"/>
    <property type="molecule type" value="Genomic_DNA"/>
</dbReference>
<evidence type="ECO:0000256" key="2">
    <source>
        <dbReference type="ARBA" id="ARBA00022692"/>
    </source>
</evidence>
<dbReference type="PANTHER" id="PTHR18945">
    <property type="entry name" value="NEUROTRANSMITTER GATED ION CHANNEL"/>
    <property type="match status" value="1"/>
</dbReference>
<keyword evidence="3 5" id="KW-1133">Transmembrane helix</keyword>
<dbReference type="AlphaFoldDB" id="A0AAD9P4S2"/>
<feature type="domain" description="Neurotransmitter-gated ion-channel ligand-binding" evidence="7">
    <location>
        <begin position="2"/>
        <end position="136"/>
    </location>
</feature>
<keyword evidence="4 5" id="KW-0472">Membrane</keyword>
<organism evidence="9 10">
    <name type="scientific">Ridgeia piscesae</name>
    <name type="common">Tubeworm</name>
    <dbReference type="NCBI Taxonomy" id="27915"/>
    <lineage>
        <taxon>Eukaryota</taxon>
        <taxon>Metazoa</taxon>
        <taxon>Spiralia</taxon>
        <taxon>Lophotrochozoa</taxon>
        <taxon>Annelida</taxon>
        <taxon>Polychaeta</taxon>
        <taxon>Sedentaria</taxon>
        <taxon>Canalipalpata</taxon>
        <taxon>Sabellida</taxon>
        <taxon>Siboglinidae</taxon>
        <taxon>Ridgeia</taxon>
    </lineage>
</organism>
<feature type="domain" description="Neurotransmitter-gated ion-channel transmembrane" evidence="8">
    <location>
        <begin position="144"/>
        <end position="351"/>
    </location>
</feature>
<evidence type="ECO:0000256" key="5">
    <source>
        <dbReference type="RuleBase" id="RU000687"/>
    </source>
</evidence>
<dbReference type="InterPro" id="IPR006201">
    <property type="entry name" value="Neur_channel"/>
</dbReference>
<evidence type="ECO:0000313" key="10">
    <source>
        <dbReference type="Proteomes" id="UP001209878"/>
    </source>
</evidence>
<dbReference type="InterPro" id="IPR018000">
    <property type="entry name" value="Neurotransmitter_ion_chnl_CS"/>
</dbReference>
<evidence type="ECO:0000256" key="1">
    <source>
        <dbReference type="ARBA" id="ARBA00004141"/>
    </source>
</evidence>
<dbReference type="InterPro" id="IPR006202">
    <property type="entry name" value="Neur_chan_lig-bd"/>
</dbReference>
<dbReference type="Gene3D" id="2.70.170.10">
    <property type="entry name" value="Neurotransmitter-gated ion-channel ligand-binding domain"/>
    <property type="match status" value="1"/>
</dbReference>
<proteinExistence type="inferred from homology"/>
<keyword evidence="10" id="KW-1185">Reference proteome</keyword>
<feature type="transmembrane region" description="Helical" evidence="5">
    <location>
        <begin position="166"/>
        <end position="186"/>
    </location>
</feature>
<dbReference type="GO" id="GO:0005230">
    <property type="term" value="F:extracellular ligand-gated monoatomic ion channel activity"/>
    <property type="evidence" value="ECO:0007669"/>
    <property type="project" value="InterPro"/>
</dbReference>
<comment type="caution">
    <text evidence="9">The sequence shown here is derived from an EMBL/GenBank/DDBJ whole genome shotgun (WGS) entry which is preliminary data.</text>
</comment>
<accession>A0AAD9P4S2</accession>
<dbReference type="CDD" id="cd19051">
    <property type="entry name" value="LGIC_TM_cation"/>
    <property type="match status" value="1"/>
</dbReference>
<feature type="transmembrane region" description="Helical" evidence="5">
    <location>
        <begin position="334"/>
        <end position="351"/>
    </location>
</feature>
<keyword evidence="5" id="KW-0813">Transport</keyword>
<dbReference type="Proteomes" id="UP001209878">
    <property type="component" value="Unassembled WGS sequence"/>
</dbReference>
<dbReference type="PRINTS" id="PR00252">
    <property type="entry name" value="NRIONCHANNEL"/>
</dbReference>
<dbReference type="FunFam" id="2.70.170.10:FF:000028">
    <property type="entry name" value="AcetylCholine Receptor"/>
    <property type="match status" value="1"/>
</dbReference>
<evidence type="ECO:0000256" key="3">
    <source>
        <dbReference type="ARBA" id="ARBA00022989"/>
    </source>
</evidence>
<keyword evidence="5" id="KW-0406">Ion transport</keyword>
<dbReference type="SUPFAM" id="SSF63712">
    <property type="entry name" value="Nicotinic receptor ligand binding domain-like"/>
    <property type="match status" value="1"/>
</dbReference>
<protein>
    <submittedName>
        <fullName evidence="9">Uncharacterized protein</fullName>
    </submittedName>
</protein>
<name>A0AAD9P4S2_RIDPI</name>
<dbReference type="Pfam" id="PF02931">
    <property type="entry name" value="Neur_chan_LBD"/>
    <property type="match status" value="1"/>
</dbReference>
<dbReference type="PROSITE" id="PS00236">
    <property type="entry name" value="NEUROTR_ION_CHANNEL"/>
    <property type="match status" value="1"/>
</dbReference>
<feature type="transmembrane region" description="Helical" evidence="5">
    <location>
        <begin position="198"/>
        <end position="224"/>
    </location>
</feature>
<sequence>MEDIIVIAKSLWLPEFAVINGAEKLREDYSHFRVVVSHDGRIHWEPGGVFKTMCAIDIKNYPFDEQNCHLLFGAWSYQTTKMNMSNTNETINRDSYTQNGEWQIMKTTVGRGEFYYAANDKERFAFVDFSIYLRRRHTFYVVNVIVPSIMTSVLLLSIFFCTPAQKVQIGVVVLLSFRIFLLNVAGNIPKTSDHVPLLVIYLTCTMGITTLSMVLTVLVLNLHFTSDFPVPPWLNTIVLQYTARALCMCQTAPSDVSRPNRYVTTTESRPLARLPLSKTDGDEEEMVELTIRRRLLGEHREHADQRKDEKLTGPEQEPDYSKDWKKLADVVDRLFFWLFLLAIIVSTLILFQPLTSR</sequence>
<reference evidence="9" key="1">
    <citation type="journal article" date="2023" name="Mol. Biol. Evol.">
        <title>Third-Generation Sequencing Reveals the Adaptive Role of the Epigenome in Three Deep-Sea Polychaetes.</title>
        <authorList>
            <person name="Perez M."/>
            <person name="Aroh O."/>
            <person name="Sun Y."/>
            <person name="Lan Y."/>
            <person name="Juniper S.K."/>
            <person name="Young C.R."/>
            <person name="Angers B."/>
            <person name="Qian P.Y."/>
        </authorList>
    </citation>
    <scope>NUCLEOTIDE SEQUENCE</scope>
    <source>
        <strain evidence="9">R07B-5</strain>
    </source>
</reference>
<evidence type="ECO:0000313" key="9">
    <source>
        <dbReference type="EMBL" id="KAK2188049.1"/>
    </source>
</evidence>
<evidence type="ECO:0000256" key="6">
    <source>
        <dbReference type="SAM" id="MobiDB-lite"/>
    </source>
</evidence>
<keyword evidence="5" id="KW-0407">Ion channel</keyword>
<gene>
    <name evidence="9" type="ORF">NP493_146g05058</name>
</gene>
<dbReference type="Pfam" id="PF02932">
    <property type="entry name" value="Neur_chan_memb"/>
    <property type="match status" value="1"/>
</dbReference>
<dbReference type="InterPro" id="IPR036734">
    <property type="entry name" value="Neur_chan_lig-bd_sf"/>
</dbReference>
<dbReference type="CDD" id="cd18989">
    <property type="entry name" value="LGIC_ECD_cation"/>
    <property type="match status" value="1"/>
</dbReference>
<evidence type="ECO:0000259" key="8">
    <source>
        <dbReference type="Pfam" id="PF02932"/>
    </source>
</evidence>
<dbReference type="GO" id="GO:0004888">
    <property type="term" value="F:transmembrane signaling receptor activity"/>
    <property type="evidence" value="ECO:0007669"/>
    <property type="project" value="InterPro"/>
</dbReference>
<dbReference type="InterPro" id="IPR038050">
    <property type="entry name" value="Neuro_actylchol_rec"/>
</dbReference>
<feature type="transmembrane region" description="Helical" evidence="5">
    <location>
        <begin position="139"/>
        <end position="160"/>
    </location>
</feature>
<dbReference type="SUPFAM" id="SSF90112">
    <property type="entry name" value="Neurotransmitter-gated ion-channel transmembrane pore"/>
    <property type="match status" value="1"/>
</dbReference>
<dbReference type="GO" id="GO:0016020">
    <property type="term" value="C:membrane"/>
    <property type="evidence" value="ECO:0007669"/>
    <property type="project" value="UniProtKB-SubCell"/>
</dbReference>
<comment type="subcellular location">
    <subcellularLocation>
        <location evidence="1">Membrane</location>
        <topology evidence="1">Multi-pass membrane protein</topology>
    </subcellularLocation>
</comment>
<dbReference type="InterPro" id="IPR006029">
    <property type="entry name" value="Neurotrans-gated_channel_TM"/>
</dbReference>
<comment type="similarity">
    <text evidence="5">Belongs to the ligand-gated ion channel (TC 1.A.9) family.</text>
</comment>
<feature type="compositionally biased region" description="Basic and acidic residues" evidence="6">
    <location>
        <begin position="300"/>
        <end position="312"/>
    </location>
</feature>
<feature type="region of interest" description="Disordered" evidence="6">
    <location>
        <begin position="300"/>
        <end position="320"/>
    </location>
</feature>